<sequence length="571" mass="68683">MWQQLKDDEGRSYYFNTSTNESSWEKPLELMSELEKILLKHGFKQFDNDGKSYYYNESTGESSWTIPENVQKEIDLSTKTNEENDKDDSKDKDIESKIIPIKPFDISKYHKQSSILHVKPQDDSKQLYEMFKEYKVDATWSFNQIIDSCIQDKKYWIFTDPNVKKQIFEDYLKSRSKEELLKENSSIEKFQKAFINHLNKMDIKYYTRWKTVKNLLINEPIYNLYFINESIKKKTFLDYRDELIKIHKTQTLELQNKAKLELKEYFKSLNININTNWNELLLKISKDKRFGQNKHFKSLNQLDLLTIYYDHIQIFQKDLIEKISKQNDINYRQDRKARDGFKDLLKELQNDSIINSETKWDDIYEFIEDDERFLTMLGRNGSTPFELFQDLILQENLVLNSLKDRIDEQLINSSFKITSHSIDQFEKFQTIVRTIPQLNISSETIQLIYNKFIKQYEFQQEQLKLSKQIEIKSKVQDFINEQVFKYEQVPDNLNQIQFPKWWNDLSNSSKVELQLTESKILLDIEKKIVKSKELREKKLKNIAELNNRKRNLNMNLPPIKQQKHDPVELDY</sequence>
<dbReference type="Pfam" id="PF01846">
    <property type="entry name" value="FF"/>
    <property type="match status" value="3"/>
</dbReference>
<dbReference type="GO" id="GO:0045292">
    <property type="term" value="P:mRNA cis splicing, via spliceosome"/>
    <property type="evidence" value="ECO:0007669"/>
    <property type="project" value="InterPro"/>
</dbReference>
<dbReference type="Gene3D" id="2.20.70.10">
    <property type="match status" value="2"/>
</dbReference>
<dbReference type="GO" id="GO:0071004">
    <property type="term" value="C:U2-type prespliceosome"/>
    <property type="evidence" value="ECO:0007669"/>
    <property type="project" value="TreeGrafter"/>
</dbReference>
<dbReference type="PANTHER" id="PTHR11864">
    <property type="entry name" value="PRE-MRNA-PROCESSING PROTEIN PRP40"/>
    <property type="match status" value="1"/>
</dbReference>
<dbReference type="Proteomes" id="UP000769528">
    <property type="component" value="Unassembled WGS sequence"/>
</dbReference>
<dbReference type="SUPFAM" id="SSF51045">
    <property type="entry name" value="WW domain"/>
    <property type="match status" value="2"/>
</dbReference>
<dbReference type="GO" id="GO:0003723">
    <property type="term" value="F:RNA binding"/>
    <property type="evidence" value="ECO:0007669"/>
    <property type="project" value="TreeGrafter"/>
</dbReference>
<evidence type="ECO:0000256" key="2">
    <source>
        <dbReference type="SAM" id="MobiDB-lite"/>
    </source>
</evidence>
<dbReference type="PROSITE" id="PS50020">
    <property type="entry name" value="WW_DOMAIN_2"/>
    <property type="match status" value="2"/>
</dbReference>
<dbReference type="GO" id="GO:0005685">
    <property type="term" value="C:U1 snRNP"/>
    <property type="evidence" value="ECO:0007669"/>
    <property type="project" value="TreeGrafter"/>
</dbReference>
<reference evidence="5" key="1">
    <citation type="journal article" date="2021" name="Open Biol.">
        <title>Shared evolutionary footprints suggest mitochondrial oxidative damage underlies multiple complex I losses in fungi.</title>
        <authorList>
            <person name="Schikora-Tamarit M.A."/>
            <person name="Marcet-Houben M."/>
            <person name="Nosek J."/>
            <person name="Gabaldon T."/>
        </authorList>
    </citation>
    <scope>NUCLEOTIDE SEQUENCE</scope>
    <source>
        <strain evidence="5">CBS6341</strain>
    </source>
</reference>
<dbReference type="InterPro" id="IPR001202">
    <property type="entry name" value="WW_dom"/>
</dbReference>
<reference evidence="5" key="2">
    <citation type="submission" date="2021-01" db="EMBL/GenBank/DDBJ databases">
        <authorList>
            <person name="Schikora-Tamarit M.A."/>
        </authorList>
    </citation>
    <scope>NUCLEOTIDE SEQUENCE</scope>
    <source>
        <strain evidence="5">CBS6341</strain>
    </source>
</reference>
<dbReference type="PROSITE" id="PS51676">
    <property type="entry name" value="FF"/>
    <property type="match status" value="1"/>
</dbReference>
<proteinExistence type="predicted"/>
<dbReference type="Gene3D" id="1.10.10.440">
    <property type="entry name" value="FF domain"/>
    <property type="match status" value="3"/>
</dbReference>
<keyword evidence="6" id="KW-1185">Reference proteome</keyword>
<dbReference type="PROSITE" id="PS01159">
    <property type="entry name" value="WW_DOMAIN_1"/>
    <property type="match status" value="1"/>
</dbReference>
<evidence type="ECO:0000256" key="1">
    <source>
        <dbReference type="SAM" id="Coils"/>
    </source>
</evidence>
<evidence type="ECO:0008006" key="7">
    <source>
        <dbReference type="Google" id="ProtNLM"/>
    </source>
</evidence>
<evidence type="ECO:0000313" key="6">
    <source>
        <dbReference type="Proteomes" id="UP000769528"/>
    </source>
</evidence>
<feature type="domain" description="WW" evidence="3">
    <location>
        <begin position="46"/>
        <end position="69"/>
    </location>
</feature>
<feature type="coiled-coil region" evidence="1">
    <location>
        <begin position="528"/>
        <end position="555"/>
    </location>
</feature>
<feature type="domain" description="FF" evidence="4">
    <location>
        <begin position="333"/>
        <end position="394"/>
    </location>
</feature>
<dbReference type="SUPFAM" id="SSF81698">
    <property type="entry name" value="FF domain"/>
    <property type="match status" value="4"/>
</dbReference>
<dbReference type="SMART" id="SM00456">
    <property type="entry name" value="WW"/>
    <property type="match status" value="2"/>
</dbReference>
<evidence type="ECO:0000259" key="3">
    <source>
        <dbReference type="PROSITE" id="PS50020"/>
    </source>
</evidence>
<dbReference type="EMBL" id="JAEUBF010000443">
    <property type="protein sequence ID" value="KAH3678481.1"/>
    <property type="molecule type" value="Genomic_DNA"/>
</dbReference>
<keyword evidence="1" id="KW-0175">Coiled coil</keyword>
<dbReference type="PANTHER" id="PTHR11864:SF0">
    <property type="entry name" value="PRP40 PRE-MRNA PROCESSING FACTOR 40 HOMOLOG A (YEAST)"/>
    <property type="match status" value="1"/>
</dbReference>
<name>A0A9P8TGY7_9ASCO</name>
<organism evidence="5 6">
    <name type="scientific">Wickerhamomyces mucosus</name>
    <dbReference type="NCBI Taxonomy" id="1378264"/>
    <lineage>
        <taxon>Eukaryota</taxon>
        <taxon>Fungi</taxon>
        <taxon>Dikarya</taxon>
        <taxon>Ascomycota</taxon>
        <taxon>Saccharomycotina</taxon>
        <taxon>Saccharomycetes</taxon>
        <taxon>Phaffomycetales</taxon>
        <taxon>Wickerhamomycetaceae</taxon>
        <taxon>Wickerhamomyces</taxon>
    </lineage>
</organism>
<feature type="domain" description="WW" evidence="3">
    <location>
        <begin position="1"/>
        <end position="29"/>
    </location>
</feature>
<protein>
    <recommendedName>
        <fullName evidence="7">Pre-mRNA-processing protein PRP40</fullName>
    </recommendedName>
</protein>
<feature type="region of interest" description="Disordered" evidence="2">
    <location>
        <begin position="1"/>
        <end position="24"/>
    </location>
</feature>
<gene>
    <name evidence="5" type="ORF">WICMUC_001498</name>
</gene>
<evidence type="ECO:0000313" key="5">
    <source>
        <dbReference type="EMBL" id="KAH3678481.1"/>
    </source>
</evidence>
<dbReference type="CDD" id="cd00201">
    <property type="entry name" value="WW"/>
    <property type="match status" value="2"/>
</dbReference>
<dbReference type="InterPro" id="IPR036020">
    <property type="entry name" value="WW_dom_sf"/>
</dbReference>
<dbReference type="OrthoDB" id="187617at2759"/>
<dbReference type="AlphaFoldDB" id="A0A9P8TGY7"/>
<dbReference type="Pfam" id="PF00397">
    <property type="entry name" value="WW"/>
    <property type="match status" value="2"/>
</dbReference>
<accession>A0A9P8TGY7</accession>
<dbReference type="InterPro" id="IPR039726">
    <property type="entry name" value="Prp40-like"/>
</dbReference>
<feature type="compositionally biased region" description="Basic and acidic residues" evidence="2">
    <location>
        <begin position="1"/>
        <end position="11"/>
    </location>
</feature>
<dbReference type="SMART" id="SM00441">
    <property type="entry name" value="FF"/>
    <property type="match status" value="4"/>
</dbReference>
<dbReference type="InterPro" id="IPR036517">
    <property type="entry name" value="FF_domain_sf"/>
</dbReference>
<comment type="caution">
    <text evidence="5">The sequence shown here is derived from an EMBL/GenBank/DDBJ whole genome shotgun (WGS) entry which is preliminary data.</text>
</comment>
<dbReference type="InterPro" id="IPR002713">
    <property type="entry name" value="FF_domain"/>
</dbReference>
<evidence type="ECO:0000259" key="4">
    <source>
        <dbReference type="PROSITE" id="PS51676"/>
    </source>
</evidence>